<evidence type="ECO:0000256" key="12">
    <source>
        <dbReference type="ARBA" id="ARBA00045541"/>
    </source>
</evidence>
<evidence type="ECO:0000256" key="8">
    <source>
        <dbReference type="ARBA" id="ARBA00022875"/>
    </source>
</evidence>
<feature type="disulfide bond" evidence="13">
    <location>
        <begin position="218"/>
        <end position="245"/>
    </location>
</feature>
<accession>A0A7K9VPP0</accession>
<evidence type="ECO:0000256" key="6">
    <source>
        <dbReference type="ARBA" id="ARBA00022737"/>
    </source>
</evidence>
<sequence length="460" mass="49324">GDCRDVPRFAFAEPAKPPNGSYPVGASLRYKCRPGYTGASGKSPMVTCLPNSTWAADPDFCVGKLCSEPEIANGRFHYTDELRFGVTIYFMPAFGYRLVGESSAQCILSNNNVYWNAVPHCEIIPCEPPPVIANGQFGNMHTDYIFGSAVTYSCDKGFSLIGDTTIHCTVGDGFNGVWSGPAPECKEVRCQNPEVKNGKKLTSYVSEYVYGDTVTFECIPGYFLNGAHTVTCGADNTWKPPLPTCDPRYCGSPPDIPFAEVTGAVSSSFLAGTELTYRCYPGYATGDGMHLVVTCLSDTTWSKSSKLCTRQQCTALTIENGSVKGDDFLFGTTVMFSCNAGYELKGSSSAKCVASENGVVWNVTTPTCKRQLPDVLCGVPPAIDNGMHNGTRGANFAKGSIVVYKCNDGFTLAGGASIRCTVGEQHHGVWSTPTPECKRGANTIIVGILPLLLAMLVMNF</sequence>
<keyword evidence="8" id="KW-0180">Complement pathway</keyword>
<evidence type="ECO:0000259" key="14">
    <source>
        <dbReference type="PROSITE" id="PS50923"/>
    </source>
</evidence>
<dbReference type="Gene3D" id="2.10.70.10">
    <property type="entry name" value="Complement Module, domain 1"/>
    <property type="match status" value="7"/>
</dbReference>
<feature type="domain" description="Sushi" evidence="14">
    <location>
        <begin position="311"/>
        <end position="370"/>
    </location>
</feature>
<evidence type="ECO:0000256" key="10">
    <source>
        <dbReference type="ARBA" id="ARBA00023157"/>
    </source>
</evidence>
<dbReference type="Proteomes" id="UP000567872">
    <property type="component" value="Unassembled WGS sequence"/>
</dbReference>
<feature type="non-terminal residue" evidence="15">
    <location>
        <position position="460"/>
    </location>
</feature>
<evidence type="ECO:0000256" key="1">
    <source>
        <dbReference type="ARBA" id="ARBA00004370"/>
    </source>
</evidence>
<dbReference type="Pfam" id="PF00084">
    <property type="entry name" value="Sushi"/>
    <property type="match status" value="7"/>
</dbReference>
<keyword evidence="6" id="KW-0677">Repeat</keyword>
<evidence type="ECO:0000313" key="15">
    <source>
        <dbReference type="EMBL" id="NXI74687.1"/>
    </source>
</evidence>
<feature type="non-terminal residue" evidence="15">
    <location>
        <position position="1"/>
    </location>
</feature>
<name>A0A7K9VPP0_ANSSE</name>
<evidence type="ECO:0000256" key="2">
    <source>
        <dbReference type="ARBA" id="ARBA00010908"/>
    </source>
</evidence>
<feature type="domain" description="Sushi" evidence="14">
    <location>
        <begin position="1"/>
        <end position="63"/>
    </location>
</feature>
<keyword evidence="5" id="KW-0732">Signal</keyword>
<dbReference type="CDD" id="cd00033">
    <property type="entry name" value="CCP"/>
    <property type="match status" value="6"/>
</dbReference>
<comment type="caution">
    <text evidence="13">Lacks conserved residue(s) required for the propagation of feature annotation.</text>
</comment>
<proteinExistence type="inferred from homology"/>
<feature type="domain" description="Sushi" evidence="14">
    <location>
        <begin position="375"/>
        <end position="439"/>
    </location>
</feature>
<feature type="domain" description="Sushi" evidence="14">
    <location>
        <begin position="188"/>
        <end position="247"/>
    </location>
</feature>
<evidence type="ECO:0000313" key="16">
    <source>
        <dbReference type="Proteomes" id="UP000567872"/>
    </source>
</evidence>
<dbReference type="InterPro" id="IPR035976">
    <property type="entry name" value="Sushi/SCR/CCP_sf"/>
</dbReference>
<evidence type="ECO:0000256" key="7">
    <source>
        <dbReference type="ARBA" id="ARBA00022859"/>
    </source>
</evidence>
<keyword evidence="9" id="KW-0472">Membrane</keyword>
<dbReference type="EMBL" id="VXAA01007338">
    <property type="protein sequence ID" value="NXI74687.1"/>
    <property type="molecule type" value="Genomic_DNA"/>
</dbReference>
<keyword evidence="10 13" id="KW-1015">Disulfide bond</keyword>
<comment type="function">
    <text evidence="12">This protein recognizes C4b and C3b fragments that condense with cell-surface hydroxyl or amino groups when nascent C4b and C3b are locally generated during C4 and c3 activation. Interaction of daf with cell-associated C4b and C3b polypeptides interferes with their ability to catalyze the conversion of C2 and factor B to enzymatically active C2a and Bb and thereby prevents the formation of C4b2a and C3bBb, the amplification convertases of the complement cascade. Inhibits complement activation by destabilizing and preventing the formation of C3 and C5 convertases, which prevents complement damage.</text>
</comment>
<feature type="disulfide bond" evidence="13">
    <location>
        <begin position="377"/>
        <end position="420"/>
    </location>
</feature>
<evidence type="ECO:0000256" key="5">
    <source>
        <dbReference type="ARBA" id="ARBA00022729"/>
    </source>
</evidence>
<evidence type="ECO:0000256" key="4">
    <source>
        <dbReference type="ARBA" id="ARBA00022659"/>
    </source>
</evidence>
<keyword evidence="4 13" id="KW-0768">Sushi</keyword>
<dbReference type="InterPro" id="IPR000436">
    <property type="entry name" value="Sushi_SCR_CCP_dom"/>
</dbReference>
<dbReference type="SUPFAM" id="SSF57535">
    <property type="entry name" value="Complement control module/SCR domain"/>
    <property type="match status" value="7"/>
</dbReference>
<keyword evidence="16" id="KW-1185">Reference proteome</keyword>
<keyword evidence="7" id="KW-0391">Immunity</keyword>
<dbReference type="PROSITE" id="PS50923">
    <property type="entry name" value="SUSHI"/>
    <property type="match status" value="7"/>
</dbReference>
<reference evidence="15 16" key="1">
    <citation type="submission" date="2019-09" db="EMBL/GenBank/DDBJ databases">
        <title>Bird 10,000 Genomes (B10K) Project - Family phase.</title>
        <authorList>
            <person name="Zhang G."/>
        </authorList>
    </citation>
    <scope>NUCLEOTIDE SEQUENCE [LARGE SCALE GENOMIC DNA]</scope>
    <source>
        <strain evidence="15">B10K-DU-001-57</strain>
        <tissue evidence="15">Muscle</tissue>
    </source>
</reference>
<evidence type="ECO:0000256" key="11">
    <source>
        <dbReference type="ARBA" id="ARBA00023180"/>
    </source>
</evidence>
<comment type="similarity">
    <text evidence="2">Belongs to the receptors of complement activation (RCA) family.</text>
</comment>
<feature type="domain" description="Sushi" evidence="14">
    <location>
        <begin position="64"/>
        <end position="123"/>
    </location>
</feature>
<evidence type="ECO:0000256" key="9">
    <source>
        <dbReference type="ARBA" id="ARBA00023136"/>
    </source>
</evidence>
<evidence type="ECO:0000256" key="3">
    <source>
        <dbReference type="ARBA" id="ARBA00022588"/>
    </source>
</evidence>
<dbReference type="PANTHER" id="PTHR19325:SF317">
    <property type="entry name" value="COMPLEMENT DECAY-ACCELERATING FACTOR"/>
    <property type="match status" value="1"/>
</dbReference>
<keyword evidence="11" id="KW-0325">Glycoprotein</keyword>
<keyword evidence="3" id="KW-0399">Innate immunity</keyword>
<protein>
    <submittedName>
        <fullName evidence="15">CR1 protein</fullName>
    </submittedName>
</protein>
<gene>
    <name evidence="15" type="primary">Cr1</name>
    <name evidence="15" type="ORF">ANSSEM_R13591</name>
</gene>
<feature type="domain" description="Sushi" evidence="14">
    <location>
        <begin position="248"/>
        <end position="310"/>
    </location>
</feature>
<comment type="subcellular location">
    <subcellularLocation>
        <location evidence="1">Membrane</location>
    </subcellularLocation>
</comment>
<dbReference type="FunFam" id="2.10.70.10:FF:000014">
    <property type="entry name" value="Membrane cofactor protein"/>
    <property type="match status" value="1"/>
</dbReference>
<dbReference type="AlphaFoldDB" id="A0A7K9VPP0"/>
<organism evidence="15 16">
    <name type="scientific">Anseranas semipalmata</name>
    <name type="common">Magpie goose</name>
    <name type="synonym">Anas semipalmata</name>
    <dbReference type="NCBI Taxonomy" id="8851"/>
    <lineage>
        <taxon>Eukaryota</taxon>
        <taxon>Metazoa</taxon>
        <taxon>Chordata</taxon>
        <taxon>Craniata</taxon>
        <taxon>Vertebrata</taxon>
        <taxon>Euteleostomi</taxon>
        <taxon>Archelosauria</taxon>
        <taxon>Archosauria</taxon>
        <taxon>Dinosauria</taxon>
        <taxon>Saurischia</taxon>
        <taxon>Theropoda</taxon>
        <taxon>Coelurosauria</taxon>
        <taxon>Aves</taxon>
        <taxon>Neognathae</taxon>
        <taxon>Galloanserae</taxon>
        <taxon>Anseriformes</taxon>
        <taxon>Anseranatidae</taxon>
        <taxon>Anseranas</taxon>
    </lineage>
</organism>
<dbReference type="InterPro" id="IPR050350">
    <property type="entry name" value="Compl-Cell_Adhes-Reg"/>
</dbReference>
<feature type="domain" description="Sushi" evidence="14">
    <location>
        <begin position="124"/>
        <end position="187"/>
    </location>
</feature>
<dbReference type="OrthoDB" id="6127264at2759"/>
<comment type="caution">
    <text evidence="15">The sequence shown here is derived from an EMBL/GenBank/DDBJ whole genome shotgun (WGS) entry which is preliminary data.</text>
</comment>
<dbReference type="SMART" id="SM00032">
    <property type="entry name" value="CCP"/>
    <property type="match status" value="7"/>
</dbReference>
<dbReference type="PANTHER" id="PTHR19325">
    <property type="entry name" value="COMPLEMENT COMPONENT-RELATED SUSHI DOMAIN-CONTAINING"/>
    <property type="match status" value="1"/>
</dbReference>
<evidence type="ECO:0000256" key="13">
    <source>
        <dbReference type="PROSITE-ProRule" id="PRU00302"/>
    </source>
</evidence>